<dbReference type="GO" id="GO:0009055">
    <property type="term" value="F:electron transfer activity"/>
    <property type="evidence" value="ECO:0007669"/>
    <property type="project" value="InterPro"/>
</dbReference>
<dbReference type="KEGG" id="fax:FUAX_28920"/>
<keyword evidence="3 4" id="KW-0408">Iron</keyword>
<feature type="signal peptide" evidence="5">
    <location>
        <begin position="1"/>
        <end position="26"/>
    </location>
</feature>
<evidence type="ECO:0000259" key="6">
    <source>
        <dbReference type="PROSITE" id="PS51007"/>
    </source>
</evidence>
<dbReference type="SUPFAM" id="SSF46626">
    <property type="entry name" value="Cytochrome c"/>
    <property type="match status" value="1"/>
</dbReference>
<evidence type="ECO:0000313" key="7">
    <source>
        <dbReference type="EMBL" id="BDD10460.1"/>
    </source>
</evidence>
<dbReference type="EMBL" id="AP025314">
    <property type="protein sequence ID" value="BDD10460.1"/>
    <property type="molecule type" value="Genomic_DNA"/>
</dbReference>
<evidence type="ECO:0000313" key="8">
    <source>
        <dbReference type="Proteomes" id="UP001348817"/>
    </source>
</evidence>
<protein>
    <recommendedName>
        <fullName evidence="6">Cytochrome c domain-containing protein</fullName>
    </recommendedName>
</protein>
<feature type="domain" description="Cytochrome c" evidence="6">
    <location>
        <begin position="124"/>
        <end position="208"/>
    </location>
</feature>
<dbReference type="GO" id="GO:0020037">
    <property type="term" value="F:heme binding"/>
    <property type="evidence" value="ECO:0007669"/>
    <property type="project" value="InterPro"/>
</dbReference>
<gene>
    <name evidence="7" type="ORF">FUAX_28920</name>
</gene>
<dbReference type="PANTHER" id="PTHR40394">
    <property type="entry name" value="LIPOPROTEIN-RELATED"/>
    <property type="match status" value="1"/>
</dbReference>
<dbReference type="InterPro" id="IPR036909">
    <property type="entry name" value="Cyt_c-like_dom_sf"/>
</dbReference>
<evidence type="ECO:0000256" key="1">
    <source>
        <dbReference type="ARBA" id="ARBA00022617"/>
    </source>
</evidence>
<feature type="chain" id="PRO_5043695208" description="Cytochrome c domain-containing protein" evidence="5">
    <location>
        <begin position="27"/>
        <end position="210"/>
    </location>
</feature>
<dbReference type="RefSeq" id="WP_338392016.1">
    <property type="nucleotide sequence ID" value="NZ_AP025314.1"/>
</dbReference>
<reference evidence="7 8" key="1">
    <citation type="submission" date="2021-12" db="EMBL/GenBank/DDBJ databases">
        <title>Genome sequencing of bacteria with rrn-lacking chromosome and rrn-plasmid.</title>
        <authorList>
            <person name="Anda M."/>
            <person name="Iwasaki W."/>
        </authorList>
    </citation>
    <scope>NUCLEOTIDE SEQUENCE [LARGE SCALE GENOMIC DNA]</scope>
    <source>
        <strain evidence="7 8">DSM 100852</strain>
    </source>
</reference>
<dbReference type="PROSITE" id="PS51257">
    <property type="entry name" value="PROKAR_LIPOPROTEIN"/>
    <property type="match status" value="1"/>
</dbReference>
<name>A0AAU9CM88_9BACT</name>
<organism evidence="7 8">
    <name type="scientific">Fulvitalea axinellae</name>
    <dbReference type="NCBI Taxonomy" id="1182444"/>
    <lineage>
        <taxon>Bacteria</taxon>
        <taxon>Pseudomonadati</taxon>
        <taxon>Bacteroidota</taxon>
        <taxon>Cytophagia</taxon>
        <taxon>Cytophagales</taxon>
        <taxon>Persicobacteraceae</taxon>
        <taxon>Fulvitalea</taxon>
    </lineage>
</organism>
<dbReference type="PROSITE" id="PS51007">
    <property type="entry name" value="CYTC"/>
    <property type="match status" value="1"/>
</dbReference>
<sequence>MKRMIKSIYKLALFAGIPAAMFSCKAEGNYPGREYAPNMYHSVAYEPLKQITDKEAGMWVSNRSDGYGEYFNSNTYNKFEMNMRTPPANTVARNADGFLPYRVPKDSINFAAANVKSPLPASESVIADGEILYGKFCQPCHGATGQGDGLVGKVFKGVPAYNKGRYATLSEGHVFHVITYGKGRMGAHASQLNQRERWEIVRYVQTLQKQ</sequence>
<keyword evidence="8" id="KW-1185">Reference proteome</keyword>
<proteinExistence type="predicted"/>
<dbReference type="Gene3D" id="1.10.760.10">
    <property type="entry name" value="Cytochrome c-like domain"/>
    <property type="match status" value="1"/>
</dbReference>
<dbReference type="PANTHER" id="PTHR40394:SF2">
    <property type="entry name" value="QUINOL:CYTOCHROME C OXIDOREDUCTASE MEMBRANE PROTEIN"/>
    <property type="match status" value="1"/>
</dbReference>
<dbReference type="GO" id="GO:0046872">
    <property type="term" value="F:metal ion binding"/>
    <property type="evidence" value="ECO:0007669"/>
    <property type="project" value="UniProtKB-KW"/>
</dbReference>
<dbReference type="Proteomes" id="UP001348817">
    <property type="component" value="Chromosome"/>
</dbReference>
<dbReference type="Pfam" id="PF13442">
    <property type="entry name" value="Cytochrome_CBB3"/>
    <property type="match status" value="1"/>
</dbReference>
<accession>A0AAU9CM88</accession>
<evidence type="ECO:0000256" key="5">
    <source>
        <dbReference type="SAM" id="SignalP"/>
    </source>
</evidence>
<keyword evidence="1 4" id="KW-0349">Heme</keyword>
<keyword evidence="2 4" id="KW-0479">Metal-binding</keyword>
<keyword evidence="5" id="KW-0732">Signal</keyword>
<dbReference type="AlphaFoldDB" id="A0AAU9CM88"/>
<evidence type="ECO:0000256" key="2">
    <source>
        <dbReference type="ARBA" id="ARBA00022723"/>
    </source>
</evidence>
<evidence type="ECO:0000256" key="4">
    <source>
        <dbReference type="PROSITE-ProRule" id="PRU00433"/>
    </source>
</evidence>
<dbReference type="InterPro" id="IPR009056">
    <property type="entry name" value="Cyt_c-like_dom"/>
</dbReference>
<evidence type="ECO:0000256" key="3">
    <source>
        <dbReference type="ARBA" id="ARBA00023004"/>
    </source>
</evidence>